<dbReference type="InterPro" id="IPR051319">
    <property type="entry name" value="Oligoribo/pAp-PDE_c-di-AMP_PDE"/>
</dbReference>
<name>A0A0G0JVA0_9BACT</name>
<dbReference type="Gene3D" id="3.90.1640.10">
    <property type="entry name" value="inorganic pyrophosphatase (n-terminal core)"/>
    <property type="match status" value="2"/>
</dbReference>
<organism evidence="1 2">
    <name type="scientific">Candidatus Magasanikbacteria bacterium GW2011_GWA2_37_8</name>
    <dbReference type="NCBI Taxonomy" id="1619036"/>
    <lineage>
        <taxon>Bacteria</taxon>
        <taxon>Candidatus Magasanikiibacteriota</taxon>
    </lineage>
</organism>
<comment type="caution">
    <text evidence="1">The sequence shown here is derived from an EMBL/GenBank/DDBJ whole genome shotgun (WGS) entry which is preliminary data.</text>
</comment>
<dbReference type="PANTHER" id="PTHR47618:SF1">
    <property type="entry name" value="BIFUNCTIONAL OLIGORIBONUCLEASE AND PAP PHOSPHATASE NRNA"/>
    <property type="match status" value="1"/>
</dbReference>
<dbReference type="InterPro" id="IPR038763">
    <property type="entry name" value="DHH_sf"/>
</dbReference>
<dbReference type="Proteomes" id="UP000034333">
    <property type="component" value="Unassembled WGS sequence"/>
</dbReference>
<proteinExistence type="predicted"/>
<gene>
    <name evidence="1" type="ORF">US58_C0012G0048</name>
</gene>
<reference evidence="1 2" key="1">
    <citation type="journal article" date="2015" name="Nature">
        <title>rRNA introns, odd ribosomes, and small enigmatic genomes across a large radiation of phyla.</title>
        <authorList>
            <person name="Brown C.T."/>
            <person name="Hug L.A."/>
            <person name="Thomas B.C."/>
            <person name="Sharon I."/>
            <person name="Castelle C.J."/>
            <person name="Singh A."/>
            <person name="Wilkins M.J."/>
            <person name="Williams K.H."/>
            <person name="Banfield J.F."/>
        </authorList>
    </citation>
    <scope>NUCLEOTIDE SEQUENCE [LARGE SCALE GENOMIC DNA]</scope>
</reference>
<dbReference type="AlphaFoldDB" id="A0A0G0JVA0"/>
<dbReference type="STRING" id="1619036.US58_C0012G0048"/>
<dbReference type="SUPFAM" id="SSF64182">
    <property type="entry name" value="DHH phosphoesterases"/>
    <property type="match status" value="1"/>
</dbReference>
<evidence type="ECO:0000313" key="1">
    <source>
        <dbReference type="EMBL" id="KKQ40839.1"/>
    </source>
</evidence>
<dbReference type="PANTHER" id="PTHR47618">
    <property type="entry name" value="BIFUNCTIONAL OLIGORIBONUCLEASE AND PAP PHOSPHATASE NRNA"/>
    <property type="match status" value="1"/>
</dbReference>
<sequence>MALDEIQQLQHLFTESKHVLLVFNRSDRGDALASALACKTFLEKQHKQADIVADDFVLSKNFSFLSGAEKIQPVLTHLQKFIIKVDVSKAPVETLSYDVKDGWLSIYLTPRQGHITKDELRTAQSTYKYDLIITFGVSDLESLGGVFLNNTDLFYRTPIINIDHQPNNEHFGQINLVEITATATAEIVLKTLKQLNKSLIDTPIATAILTGMIVATQSFKTPNVNPDTLNYASELINLGAKREEIVHNLYRTRTLSTLKLWGEALTNLNHDQTAKLSWVTIDSNQIARAGANEDELKDIIFELINSAPEAEMILLIYETKINNLPAVKGTLYSETGKDMRSLLAPWHGEGNKKQATFTITDKTLAETERAIVEYIKKTAI</sequence>
<dbReference type="EMBL" id="LBTN01000012">
    <property type="protein sequence ID" value="KKQ40839.1"/>
    <property type="molecule type" value="Genomic_DNA"/>
</dbReference>
<accession>A0A0G0JVA0</accession>
<evidence type="ECO:0000313" key="2">
    <source>
        <dbReference type="Proteomes" id="UP000034333"/>
    </source>
</evidence>
<protein>
    <submittedName>
        <fullName evidence="1">Phosphoesterase RecJ domain protein</fullName>
    </submittedName>
</protein>
<dbReference type="Gene3D" id="3.10.310.30">
    <property type="match status" value="1"/>
</dbReference>